<reference evidence="6" key="1">
    <citation type="journal article" date="2020" name="mSystems">
        <title>Genome- and Community-Level Interaction Insights into Carbon Utilization and Element Cycling Functions of Hydrothermarchaeota in Hydrothermal Sediment.</title>
        <authorList>
            <person name="Zhou Z."/>
            <person name="Liu Y."/>
            <person name="Xu W."/>
            <person name="Pan J."/>
            <person name="Luo Z.H."/>
            <person name="Li M."/>
        </authorList>
    </citation>
    <scope>NUCLEOTIDE SEQUENCE [LARGE SCALE GENOMIC DNA]</scope>
    <source>
        <strain evidence="6">SpSt-479</strain>
    </source>
</reference>
<dbReference type="PANTHER" id="PTHR21496">
    <property type="entry name" value="FERREDOXIN-RELATED"/>
    <property type="match status" value="1"/>
</dbReference>
<feature type="domain" description="Rieske" evidence="5">
    <location>
        <begin position="7"/>
        <end position="108"/>
    </location>
</feature>
<dbReference type="EMBL" id="DSUJ01000008">
    <property type="protein sequence ID" value="HFI90668.1"/>
    <property type="molecule type" value="Genomic_DNA"/>
</dbReference>
<dbReference type="Gene3D" id="2.102.10.10">
    <property type="entry name" value="Rieske [2Fe-2S] iron-sulphur domain"/>
    <property type="match status" value="1"/>
</dbReference>
<dbReference type="GO" id="GO:0046872">
    <property type="term" value="F:metal ion binding"/>
    <property type="evidence" value="ECO:0007669"/>
    <property type="project" value="UniProtKB-KW"/>
</dbReference>
<keyword evidence="4" id="KW-0411">Iron-sulfur</keyword>
<accession>A0A7V2ZIY0</accession>
<evidence type="ECO:0000259" key="5">
    <source>
        <dbReference type="PROSITE" id="PS51296"/>
    </source>
</evidence>
<keyword evidence="3" id="KW-0408">Iron</keyword>
<keyword evidence="1" id="KW-0001">2Fe-2S</keyword>
<sequence length="117" mass="13251">MSEKKFYKVCKINELRENEGRRFVIPASDDSGDEVEIAVFKVDGDIYALSNICPHQHTALIYDGFIEDGCVVCPAHGWKFDLKTGNQPTGRKGLDGYPIKIEKDEIFVAAHSKKFNW</sequence>
<dbReference type="SUPFAM" id="SSF50022">
    <property type="entry name" value="ISP domain"/>
    <property type="match status" value="1"/>
</dbReference>
<dbReference type="InterPro" id="IPR017941">
    <property type="entry name" value="Rieske_2Fe-2S"/>
</dbReference>
<evidence type="ECO:0000256" key="3">
    <source>
        <dbReference type="ARBA" id="ARBA00023004"/>
    </source>
</evidence>
<dbReference type="PROSITE" id="PS51296">
    <property type="entry name" value="RIESKE"/>
    <property type="match status" value="1"/>
</dbReference>
<gene>
    <name evidence="6" type="ORF">ENS31_03935</name>
</gene>
<keyword evidence="2" id="KW-0479">Metal-binding</keyword>
<evidence type="ECO:0000256" key="1">
    <source>
        <dbReference type="ARBA" id="ARBA00022714"/>
    </source>
</evidence>
<evidence type="ECO:0000256" key="2">
    <source>
        <dbReference type="ARBA" id="ARBA00022723"/>
    </source>
</evidence>
<dbReference type="Pfam" id="PF00355">
    <property type="entry name" value="Rieske"/>
    <property type="match status" value="1"/>
</dbReference>
<organism evidence="6">
    <name type="scientific">Ignavibacterium album</name>
    <dbReference type="NCBI Taxonomy" id="591197"/>
    <lineage>
        <taxon>Bacteria</taxon>
        <taxon>Pseudomonadati</taxon>
        <taxon>Ignavibacteriota</taxon>
        <taxon>Ignavibacteria</taxon>
        <taxon>Ignavibacteriales</taxon>
        <taxon>Ignavibacteriaceae</taxon>
        <taxon>Ignavibacterium</taxon>
    </lineage>
</organism>
<proteinExistence type="predicted"/>
<comment type="caution">
    <text evidence="6">The sequence shown here is derived from an EMBL/GenBank/DDBJ whole genome shotgun (WGS) entry which is preliminary data.</text>
</comment>
<protein>
    <recommendedName>
        <fullName evidence="5">Rieske domain-containing protein</fullName>
    </recommendedName>
</protein>
<dbReference type="GO" id="GO:0051537">
    <property type="term" value="F:2 iron, 2 sulfur cluster binding"/>
    <property type="evidence" value="ECO:0007669"/>
    <property type="project" value="UniProtKB-KW"/>
</dbReference>
<evidence type="ECO:0000256" key="4">
    <source>
        <dbReference type="ARBA" id="ARBA00023014"/>
    </source>
</evidence>
<dbReference type="AlphaFoldDB" id="A0A7V2ZIY0"/>
<name>A0A7V2ZIY0_9BACT</name>
<dbReference type="InterPro" id="IPR036922">
    <property type="entry name" value="Rieske_2Fe-2S_sf"/>
</dbReference>
<dbReference type="PANTHER" id="PTHR21496:SF23">
    <property type="entry name" value="3-PHENYLPROPIONATE_CINNAMIC ACID DIOXYGENASE FERREDOXIN SUBUNIT"/>
    <property type="match status" value="1"/>
</dbReference>
<evidence type="ECO:0000313" key="6">
    <source>
        <dbReference type="EMBL" id="HFI90668.1"/>
    </source>
</evidence>